<evidence type="ECO:0000256" key="1">
    <source>
        <dbReference type="ARBA" id="ARBA00004651"/>
    </source>
</evidence>
<organism evidence="8 9">
    <name type="scientific">Limosilactobacillus gastricus DSM 16045</name>
    <dbReference type="NCBI Taxonomy" id="1423749"/>
    <lineage>
        <taxon>Bacteria</taxon>
        <taxon>Bacillati</taxon>
        <taxon>Bacillota</taxon>
        <taxon>Bacilli</taxon>
        <taxon>Lactobacillales</taxon>
        <taxon>Lactobacillaceae</taxon>
        <taxon>Limosilactobacillus</taxon>
    </lineage>
</organism>
<dbReference type="InterPro" id="IPR002771">
    <property type="entry name" value="Multi_antbiot-R_MarC"/>
</dbReference>
<dbReference type="AlphaFoldDB" id="A0A0R1VJU5"/>
<feature type="transmembrane region" description="Helical" evidence="7">
    <location>
        <begin position="144"/>
        <end position="163"/>
    </location>
</feature>
<dbReference type="Pfam" id="PF01914">
    <property type="entry name" value="MarC"/>
    <property type="match status" value="1"/>
</dbReference>
<dbReference type="NCBIfam" id="TIGR00427">
    <property type="entry name" value="NAAT family transporter"/>
    <property type="match status" value="1"/>
</dbReference>
<evidence type="ECO:0000256" key="7">
    <source>
        <dbReference type="RuleBase" id="RU362048"/>
    </source>
</evidence>
<evidence type="ECO:0000313" key="8">
    <source>
        <dbReference type="EMBL" id="KRM03190.1"/>
    </source>
</evidence>
<dbReference type="EMBL" id="AZFN01000004">
    <property type="protein sequence ID" value="KRM03190.1"/>
    <property type="molecule type" value="Genomic_DNA"/>
</dbReference>
<feature type="transmembrane region" description="Helical" evidence="7">
    <location>
        <begin position="42"/>
        <end position="64"/>
    </location>
</feature>
<keyword evidence="3" id="KW-1003">Cell membrane</keyword>
<name>A0A0R1VJU5_9LACO</name>
<comment type="subcellular location">
    <subcellularLocation>
        <location evidence="1 7">Cell membrane</location>
        <topology evidence="1 7">Multi-pass membrane protein</topology>
    </subcellularLocation>
</comment>
<evidence type="ECO:0000313" key="9">
    <source>
        <dbReference type="Proteomes" id="UP000051739"/>
    </source>
</evidence>
<evidence type="ECO:0000256" key="6">
    <source>
        <dbReference type="ARBA" id="ARBA00023136"/>
    </source>
</evidence>
<dbReference type="GO" id="GO:0005886">
    <property type="term" value="C:plasma membrane"/>
    <property type="evidence" value="ECO:0007669"/>
    <property type="project" value="UniProtKB-SubCell"/>
</dbReference>
<feature type="transmembrane region" description="Helical" evidence="7">
    <location>
        <begin position="6"/>
        <end position="30"/>
    </location>
</feature>
<proteinExistence type="inferred from homology"/>
<reference evidence="8 9" key="1">
    <citation type="journal article" date="2015" name="Genome Announc.">
        <title>Expanding the biotechnology potential of lactobacilli through comparative genomics of 213 strains and associated genera.</title>
        <authorList>
            <person name="Sun Z."/>
            <person name="Harris H.M."/>
            <person name="McCann A."/>
            <person name="Guo C."/>
            <person name="Argimon S."/>
            <person name="Zhang W."/>
            <person name="Yang X."/>
            <person name="Jeffery I.B."/>
            <person name="Cooney J.C."/>
            <person name="Kagawa T.F."/>
            <person name="Liu W."/>
            <person name="Song Y."/>
            <person name="Salvetti E."/>
            <person name="Wrobel A."/>
            <person name="Rasinkangas P."/>
            <person name="Parkhill J."/>
            <person name="Rea M.C."/>
            <person name="O'Sullivan O."/>
            <person name="Ritari J."/>
            <person name="Douillard F.P."/>
            <person name="Paul Ross R."/>
            <person name="Yang R."/>
            <person name="Briner A.E."/>
            <person name="Felis G.E."/>
            <person name="de Vos W.M."/>
            <person name="Barrangou R."/>
            <person name="Klaenhammer T.R."/>
            <person name="Caufield P.W."/>
            <person name="Cui Y."/>
            <person name="Zhang H."/>
            <person name="O'Toole P.W."/>
        </authorList>
    </citation>
    <scope>NUCLEOTIDE SEQUENCE [LARGE SCALE GENOMIC DNA]</scope>
    <source>
        <strain evidence="8 9">DSM 16045</strain>
    </source>
</reference>
<sequence length="207" mass="22277">MNLITAFAVSFMAFFAILNPLGNMPVFISLTTADDPKVNRSIAKEALVISTIIVILFALVGKYIFDLFGINLSALRIIGGIVIAIIGYDMLKGKSSSLQHNVDPKNPRIDQQMSVAITPLAMPVLAGPGTIATAMNLADKHNPLIVILSFAILAFLTYFLFIYGELIIKKLGQNLLTVITRLMGLILAVIGTDMVIAGLKAAFSILK</sequence>
<comment type="caution">
    <text evidence="8">The sequence shown here is derived from an EMBL/GenBank/DDBJ whole genome shotgun (WGS) entry which is preliminary data.</text>
</comment>
<evidence type="ECO:0000256" key="3">
    <source>
        <dbReference type="ARBA" id="ARBA00022475"/>
    </source>
</evidence>
<protein>
    <recommendedName>
        <fullName evidence="7">UPF0056 membrane protein</fullName>
    </recommendedName>
</protein>
<keyword evidence="5 7" id="KW-1133">Transmembrane helix</keyword>
<keyword evidence="9" id="KW-1185">Reference proteome</keyword>
<feature type="transmembrane region" description="Helical" evidence="7">
    <location>
        <begin position="70"/>
        <end position="91"/>
    </location>
</feature>
<dbReference type="RefSeq" id="WP_056936787.1">
    <property type="nucleotide sequence ID" value="NZ_AZFN01000004.1"/>
</dbReference>
<accession>A0A0R1VJU5</accession>
<evidence type="ECO:0000256" key="4">
    <source>
        <dbReference type="ARBA" id="ARBA00022692"/>
    </source>
</evidence>
<dbReference type="PANTHER" id="PTHR33508:SF1">
    <property type="entry name" value="UPF0056 MEMBRANE PROTEIN YHCE"/>
    <property type="match status" value="1"/>
</dbReference>
<keyword evidence="6 7" id="KW-0472">Membrane</keyword>
<evidence type="ECO:0000256" key="5">
    <source>
        <dbReference type="ARBA" id="ARBA00022989"/>
    </source>
</evidence>
<dbReference type="PATRIC" id="fig|1423749.3.peg.1305"/>
<keyword evidence="4 7" id="KW-0812">Transmembrane</keyword>
<dbReference type="Proteomes" id="UP000051739">
    <property type="component" value="Unassembled WGS sequence"/>
</dbReference>
<comment type="similarity">
    <text evidence="2 7">Belongs to the UPF0056 (MarC) family.</text>
</comment>
<evidence type="ECO:0000256" key="2">
    <source>
        <dbReference type="ARBA" id="ARBA00009784"/>
    </source>
</evidence>
<feature type="transmembrane region" description="Helical" evidence="7">
    <location>
        <begin position="175"/>
        <end position="199"/>
    </location>
</feature>
<dbReference type="PANTHER" id="PTHR33508">
    <property type="entry name" value="UPF0056 MEMBRANE PROTEIN YHCE"/>
    <property type="match status" value="1"/>
</dbReference>
<gene>
    <name evidence="8" type="ORF">FC60_GL001274</name>
</gene>
<feature type="transmembrane region" description="Helical" evidence="7">
    <location>
        <begin position="115"/>
        <end position="138"/>
    </location>
</feature>